<comment type="caution">
    <text evidence="9">The sequence shown here is derived from an EMBL/GenBank/DDBJ whole genome shotgun (WGS) entry which is preliminary data.</text>
</comment>
<dbReference type="PROSITE" id="PS50928">
    <property type="entry name" value="ABC_TM1"/>
    <property type="match status" value="1"/>
</dbReference>
<name>A0A5C8Z304_9ACTN</name>
<evidence type="ECO:0000256" key="4">
    <source>
        <dbReference type="ARBA" id="ARBA00022692"/>
    </source>
</evidence>
<evidence type="ECO:0000259" key="8">
    <source>
        <dbReference type="PROSITE" id="PS50928"/>
    </source>
</evidence>
<dbReference type="InterPro" id="IPR025966">
    <property type="entry name" value="OppC_N"/>
</dbReference>
<keyword evidence="5 7" id="KW-1133">Transmembrane helix</keyword>
<keyword evidence="6 7" id="KW-0472">Membrane</keyword>
<evidence type="ECO:0000256" key="6">
    <source>
        <dbReference type="ARBA" id="ARBA00023136"/>
    </source>
</evidence>
<dbReference type="PANTHER" id="PTHR43386:SF1">
    <property type="entry name" value="D,D-DIPEPTIDE TRANSPORT SYSTEM PERMEASE PROTEIN DDPC-RELATED"/>
    <property type="match status" value="1"/>
</dbReference>
<dbReference type="AlphaFoldDB" id="A0A5C8Z304"/>
<gene>
    <name evidence="9" type="ORF">FMM08_22010</name>
</gene>
<evidence type="ECO:0000256" key="5">
    <source>
        <dbReference type="ARBA" id="ARBA00022989"/>
    </source>
</evidence>
<evidence type="ECO:0000256" key="3">
    <source>
        <dbReference type="ARBA" id="ARBA00022475"/>
    </source>
</evidence>
<dbReference type="PANTHER" id="PTHR43386">
    <property type="entry name" value="OLIGOPEPTIDE TRANSPORT SYSTEM PERMEASE PROTEIN APPC"/>
    <property type="match status" value="1"/>
</dbReference>
<comment type="subcellular location">
    <subcellularLocation>
        <location evidence="1 7">Cell membrane</location>
        <topology evidence="1 7">Multi-pass membrane protein</topology>
    </subcellularLocation>
</comment>
<evidence type="ECO:0000313" key="9">
    <source>
        <dbReference type="EMBL" id="TXR51628.1"/>
    </source>
</evidence>
<dbReference type="InterPro" id="IPR035906">
    <property type="entry name" value="MetI-like_sf"/>
</dbReference>
<keyword evidence="3" id="KW-1003">Cell membrane</keyword>
<dbReference type="InterPro" id="IPR050366">
    <property type="entry name" value="BP-dependent_transpt_permease"/>
</dbReference>
<proteinExistence type="inferred from homology"/>
<evidence type="ECO:0000313" key="10">
    <source>
        <dbReference type="Proteomes" id="UP000321234"/>
    </source>
</evidence>
<dbReference type="CDD" id="cd06261">
    <property type="entry name" value="TM_PBP2"/>
    <property type="match status" value="1"/>
</dbReference>
<feature type="transmembrane region" description="Helical" evidence="7">
    <location>
        <begin position="37"/>
        <end position="56"/>
    </location>
</feature>
<dbReference type="GO" id="GO:0005886">
    <property type="term" value="C:plasma membrane"/>
    <property type="evidence" value="ECO:0007669"/>
    <property type="project" value="UniProtKB-SubCell"/>
</dbReference>
<dbReference type="Pfam" id="PF12911">
    <property type="entry name" value="OppC_N"/>
    <property type="match status" value="1"/>
</dbReference>
<dbReference type="OrthoDB" id="8906042at2"/>
<feature type="transmembrane region" description="Helical" evidence="7">
    <location>
        <begin position="265"/>
        <end position="290"/>
    </location>
</feature>
<comment type="similarity">
    <text evidence="7">Belongs to the binding-protein-dependent transport system permease family.</text>
</comment>
<dbReference type="Pfam" id="PF00528">
    <property type="entry name" value="BPD_transp_1"/>
    <property type="match status" value="1"/>
</dbReference>
<dbReference type="EMBL" id="VKAC01000020">
    <property type="protein sequence ID" value="TXR51628.1"/>
    <property type="molecule type" value="Genomic_DNA"/>
</dbReference>
<dbReference type="InterPro" id="IPR000515">
    <property type="entry name" value="MetI-like"/>
</dbReference>
<dbReference type="GO" id="GO:0071916">
    <property type="term" value="F:dipeptide transmembrane transporter activity"/>
    <property type="evidence" value="ECO:0007669"/>
    <property type="project" value="TreeGrafter"/>
</dbReference>
<feature type="transmembrane region" description="Helical" evidence="7">
    <location>
        <begin position="96"/>
        <end position="118"/>
    </location>
</feature>
<sequence length="301" mass="31947">MPATAGRQGASARGRAGRRSGPARWYSVLWSSGKARFGIVVLGFFVLVAVFAPLIAPYDPYDSAFDPTLPVSWSHPLGTTPQGFDVFSQFVYGTRLSLLVGLFGGLFASAIAVAIGLVSGYFEGTAVDHVLSFVTNLALVVPVLPLMLVIVAYSETRGLWLLVFVIGITSWAGAARTKRAQIISLRSRDFVTAARFSGASPLKIVFREIMPNMTSLIAAGFIAAATGAIVAEAGLSFLGFSDPTQISWGQMLEQANANGALVQGLWVWLLVPGLALAVLITALAFVNFGVDLLSNPHLRED</sequence>
<evidence type="ECO:0000256" key="7">
    <source>
        <dbReference type="RuleBase" id="RU363032"/>
    </source>
</evidence>
<reference evidence="9 10" key="1">
    <citation type="submission" date="2019-07" db="EMBL/GenBank/DDBJ databases">
        <title>Quadrisphaera sp. strain DD2A genome sequencing and assembly.</title>
        <authorList>
            <person name="Kim I."/>
        </authorList>
    </citation>
    <scope>NUCLEOTIDE SEQUENCE [LARGE SCALE GENOMIC DNA]</scope>
    <source>
        <strain evidence="9 10">DD2A</strain>
    </source>
</reference>
<dbReference type="SUPFAM" id="SSF161098">
    <property type="entry name" value="MetI-like"/>
    <property type="match status" value="1"/>
</dbReference>
<feature type="domain" description="ABC transmembrane type-1" evidence="8">
    <location>
        <begin position="94"/>
        <end position="287"/>
    </location>
</feature>
<evidence type="ECO:0000256" key="2">
    <source>
        <dbReference type="ARBA" id="ARBA00022448"/>
    </source>
</evidence>
<evidence type="ECO:0000256" key="1">
    <source>
        <dbReference type="ARBA" id="ARBA00004651"/>
    </source>
</evidence>
<feature type="transmembrane region" description="Helical" evidence="7">
    <location>
        <begin position="216"/>
        <end position="240"/>
    </location>
</feature>
<keyword evidence="4 7" id="KW-0812">Transmembrane</keyword>
<keyword evidence="2 7" id="KW-0813">Transport</keyword>
<keyword evidence="10" id="KW-1185">Reference proteome</keyword>
<feature type="transmembrane region" description="Helical" evidence="7">
    <location>
        <begin position="159"/>
        <end position="177"/>
    </location>
</feature>
<dbReference type="Proteomes" id="UP000321234">
    <property type="component" value="Unassembled WGS sequence"/>
</dbReference>
<feature type="transmembrane region" description="Helical" evidence="7">
    <location>
        <begin position="130"/>
        <end position="153"/>
    </location>
</feature>
<protein>
    <submittedName>
        <fullName evidence="9">ABC transporter permease</fullName>
    </submittedName>
</protein>
<dbReference type="Gene3D" id="1.10.3720.10">
    <property type="entry name" value="MetI-like"/>
    <property type="match status" value="1"/>
</dbReference>
<organism evidence="9 10">
    <name type="scientific">Quadrisphaera setariae</name>
    <dbReference type="NCBI Taxonomy" id="2593304"/>
    <lineage>
        <taxon>Bacteria</taxon>
        <taxon>Bacillati</taxon>
        <taxon>Actinomycetota</taxon>
        <taxon>Actinomycetes</taxon>
        <taxon>Kineosporiales</taxon>
        <taxon>Kineosporiaceae</taxon>
        <taxon>Quadrisphaera</taxon>
    </lineage>
</organism>
<accession>A0A5C8Z304</accession>